<dbReference type="AlphaFoldDB" id="A0A7X6H116"/>
<evidence type="ECO:0000313" key="1">
    <source>
        <dbReference type="EMBL" id="NKX46038.1"/>
    </source>
</evidence>
<name>A0A7X6H116_9RHOB</name>
<reference evidence="1 2" key="1">
    <citation type="submission" date="2020-04" db="EMBL/GenBank/DDBJ databases">
        <authorList>
            <person name="Yoon J."/>
        </authorList>
    </citation>
    <scope>NUCLEOTIDE SEQUENCE [LARGE SCALE GENOMIC DNA]</scope>
    <source>
        <strain evidence="1 2">KMU-115</strain>
    </source>
</reference>
<evidence type="ECO:0000313" key="2">
    <source>
        <dbReference type="Proteomes" id="UP000526408"/>
    </source>
</evidence>
<accession>A0A7X6H116</accession>
<dbReference type="RefSeq" id="WP_168624428.1">
    <property type="nucleotide sequence ID" value="NZ_JAAZQQ010000006.1"/>
</dbReference>
<dbReference type="EMBL" id="JAAZQQ010000006">
    <property type="protein sequence ID" value="NKX46038.1"/>
    <property type="molecule type" value="Genomic_DNA"/>
</dbReference>
<proteinExistence type="predicted"/>
<gene>
    <name evidence="1" type="ORF">HCU73_15690</name>
</gene>
<protein>
    <submittedName>
        <fullName evidence="1">Uncharacterized protein</fullName>
    </submittedName>
</protein>
<organism evidence="1 2">
    <name type="scientific">Roseicyclus persicicus</name>
    <dbReference type="NCBI Taxonomy" id="2650661"/>
    <lineage>
        <taxon>Bacteria</taxon>
        <taxon>Pseudomonadati</taxon>
        <taxon>Pseudomonadota</taxon>
        <taxon>Alphaproteobacteria</taxon>
        <taxon>Rhodobacterales</taxon>
        <taxon>Roseobacteraceae</taxon>
        <taxon>Roseicyclus</taxon>
    </lineage>
</organism>
<comment type="caution">
    <text evidence="1">The sequence shown here is derived from an EMBL/GenBank/DDBJ whole genome shotgun (WGS) entry which is preliminary data.</text>
</comment>
<dbReference type="Proteomes" id="UP000526408">
    <property type="component" value="Unassembled WGS sequence"/>
</dbReference>
<sequence length="122" mass="12726">MRGLAGILLAAGLAAPAAGQSLLDRVQGLYYPDLPGTRWDCRTLGGDGGALGVVGAQVIGVETTCTLSEPFPIPGMDAVRFRATCAGEGTTWDGGYRIVMPTDRGLLQVVEGNAYEWLRCPG</sequence>
<keyword evidence="2" id="KW-1185">Reference proteome</keyword>